<feature type="region of interest" description="Disordered" evidence="1">
    <location>
        <begin position="325"/>
        <end position="634"/>
    </location>
</feature>
<feature type="compositionally biased region" description="Basic and acidic residues" evidence="1">
    <location>
        <begin position="387"/>
        <end position="404"/>
    </location>
</feature>
<feature type="compositionally biased region" description="Low complexity" evidence="1">
    <location>
        <begin position="521"/>
        <end position="538"/>
    </location>
</feature>
<feature type="region of interest" description="Disordered" evidence="1">
    <location>
        <begin position="99"/>
        <end position="149"/>
    </location>
</feature>
<evidence type="ECO:0000313" key="3">
    <source>
        <dbReference type="Proteomes" id="UP000327493"/>
    </source>
</evidence>
<feature type="compositionally biased region" description="Basic and acidic residues" evidence="1">
    <location>
        <begin position="194"/>
        <end position="204"/>
    </location>
</feature>
<evidence type="ECO:0000313" key="2">
    <source>
        <dbReference type="EMBL" id="KAA8581555.1"/>
    </source>
</evidence>
<feature type="compositionally biased region" description="Acidic residues" evidence="1">
    <location>
        <begin position="620"/>
        <end position="634"/>
    </location>
</feature>
<proteinExistence type="predicted"/>
<name>A0A5J5CKZ6_9PERO</name>
<feature type="compositionally biased region" description="Basic and acidic residues" evidence="1">
    <location>
        <begin position="225"/>
        <end position="241"/>
    </location>
</feature>
<dbReference type="AlphaFoldDB" id="A0A5J5CKZ6"/>
<gene>
    <name evidence="2" type="ORF">FQN60_003136</name>
</gene>
<feature type="compositionally biased region" description="Basic and acidic residues" evidence="1">
    <location>
        <begin position="336"/>
        <end position="345"/>
    </location>
</feature>
<feature type="compositionally biased region" description="Basic and acidic residues" evidence="1">
    <location>
        <begin position="495"/>
        <end position="520"/>
    </location>
</feature>
<keyword evidence="3" id="KW-1185">Reference proteome</keyword>
<feature type="compositionally biased region" description="Basic and acidic residues" evidence="1">
    <location>
        <begin position="435"/>
        <end position="446"/>
    </location>
</feature>
<feature type="region of interest" description="Disordered" evidence="1">
    <location>
        <begin position="225"/>
        <end position="253"/>
    </location>
</feature>
<dbReference type="Proteomes" id="UP000327493">
    <property type="component" value="Chromosome 21"/>
</dbReference>
<feature type="compositionally biased region" description="Low complexity" evidence="1">
    <location>
        <begin position="475"/>
        <end position="485"/>
    </location>
</feature>
<feature type="compositionally biased region" description="Basic and acidic residues" evidence="1">
    <location>
        <begin position="366"/>
        <end position="377"/>
    </location>
</feature>
<evidence type="ECO:0000256" key="1">
    <source>
        <dbReference type="SAM" id="MobiDB-lite"/>
    </source>
</evidence>
<feature type="region of interest" description="Disordered" evidence="1">
    <location>
        <begin position="184"/>
        <end position="204"/>
    </location>
</feature>
<reference evidence="2 3" key="1">
    <citation type="submission" date="2019-08" db="EMBL/GenBank/DDBJ databases">
        <title>A chromosome-level genome assembly, high-density linkage maps, and genome scans reveal the genomic architecture of hybrid incompatibilities underlying speciation via character displacement in darters (Percidae: Etheostominae).</title>
        <authorList>
            <person name="Moran R.L."/>
            <person name="Catchen J.M."/>
            <person name="Fuller R.C."/>
        </authorList>
    </citation>
    <scope>NUCLEOTIDE SEQUENCE [LARGE SCALE GENOMIC DNA]</scope>
    <source>
        <strain evidence="2">EspeVRDwgs_2016</strain>
        <tissue evidence="2">Muscle</tissue>
    </source>
</reference>
<feature type="compositionally biased region" description="Polar residues" evidence="1">
    <location>
        <begin position="411"/>
        <end position="420"/>
    </location>
</feature>
<comment type="caution">
    <text evidence="2">The sequence shown here is derived from an EMBL/GenBank/DDBJ whole genome shotgun (WGS) entry which is preliminary data.</text>
</comment>
<sequence length="634" mass="70551">MEHLLNDIYCFRLMDCARKELSMESGIDPGQDYYTQDYYNYDHGYDLPQYGSRRKLISPAGLYDEYGEVVVDDDGSYYYSPQESEGEVKRQFGGGRLAQHPAYLQPCPPPSHGPSKKTPAAPRTEGDKDQASEGGTTTSTKPRSSRAAARLKAVMRVSTLLSSGSKTSGQPPAIHLPWNKARVRPMEEGGGGSDRLEERKGERVERGFQIEEAWKVEHRGGRIDEAKEKGNERGGRRELETWGRSNRGDVTNSGMRNAVEVGVGIRPQHRGELPGHFARLDGSMVIDGSYFQTSVEASKPLPVKQKLSEALSLISLTRRLQGPARVGDEQWSNGKSWDREGENSREMYGSIGDMSVSASVSESAMGEERRKWERELGEENSASEVWWKGEKLFHDRDSVSKESPSEFCPSDASSLTSSFTAERDNTQSDTETEKEEGTPDRDRESESESQDEEGSESTKESGLESEDENANGRASNSYVSSNRVSSKSRRSSPNLKRESTSRQQERSRHPSNSKETDRNSRSNSQRSRYSGSTVSSSRPKTSRHSQLSREAIEEESEESGEDEEERVKSNGSQNSSSSRRASNNILPDISSGGMDTSEDLSPIIEDTEEDEKSSGHGGEGEEDEEERDLENEFD</sequence>
<dbReference type="EMBL" id="VOFY01000021">
    <property type="protein sequence ID" value="KAA8581555.1"/>
    <property type="molecule type" value="Genomic_DNA"/>
</dbReference>
<feature type="compositionally biased region" description="Low complexity" evidence="1">
    <location>
        <begin position="352"/>
        <end position="364"/>
    </location>
</feature>
<accession>A0A5J5CKZ6</accession>
<feature type="compositionally biased region" description="Polar residues" evidence="1">
    <location>
        <begin position="133"/>
        <end position="142"/>
    </location>
</feature>
<feature type="compositionally biased region" description="Acidic residues" evidence="1">
    <location>
        <begin position="552"/>
        <end position="564"/>
    </location>
</feature>
<protein>
    <submittedName>
        <fullName evidence="2">Uncharacterized protein</fullName>
    </submittedName>
</protein>
<feature type="compositionally biased region" description="Low complexity" evidence="1">
    <location>
        <begin position="569"/>
        <end position="584"/>
    </location>
</feature>
<organism evidence="2 3">
    <name type="scientific">Etheostoma spectabile</name>
    <name type="common">orangethroat darter</name>
    <dbReference type="NCBI Taxonomy" id="54343"/>
    <lineage>
        <taxon>Eukaryota</taxon>
        <taxon>Metazoa</taxon>
        <taxon>Chordata</taxon>
        <taxon>Craniata</taxon>
        <taxon>Vertebrata</taxon>
        <taxon>Euteleostomi</taxon>
        <taxon>Actinopterygii</taxon>
        <taxon>Neopterygii</taxon>
        <taxon>Teleostei</taxon>
        <taxon>Neoteleostei</taxon>
        <taxon>Acanthomorphata</taxon>
        <taxon>Eupercaria</taxon>
        <taxon>Perciformes</taxon>
        <taxon>Percoidei</taxon>
        <taxon>Percidae</taxon>
        <taxon>Etheostomatinae</taxon>
        <taxon>Etheostoma</taxon>
    </lineage>
</organism>